<dbReference type="SUPFAM" id="SSF158472">
    <property type="entry name" value="HAMP domain-like"/>
    <property type="match status" value="1"/>
</dbReference>
<evidence type="ECO:0000313" key="13">
    <source>
        <dbReference type="EMBL" id="OTP76146.1"/>
    </source>
</evidence>
<feature type="domain" description="Histidine kinase" evidence="11">
    <location>
        <begin position="241"/>
        <end position="447"/>
    </location>
</feature>
<dbReference type="CDD" id="cd00075">
    <property type="entry name" value="HATPase"/>
    <property type="match status" value="1"/>
</dbReference>
<comment type="caution">
    <text evidence="13">The sequence shown here is derived from an EMBL/GenBank/DDBJ whole genome shotgun (WGS) entry which is preliminary data.</text>
</comment>
<keyword evidence="8 10" id="KW-1133">Transmembrane helix</keyword>
<evidence type="ECO:0000256" key="9">
    <source>
        <dbReference type="ARBA" id="ARBA00023012"/>
    </source>
</evidence>
<dbReference type="InterPro" id="IPR003594">
    <property type="entry name" value="HATPase_dom"/>
</dbReference>
<evidence type="ECO:0000256" key="1">
    <source>
        <dbReference type="ARBA" id="ARBA00000085"/>
    </source>
</evidence>
<dbReference type="InterPro" id="IPR050428">
    <property type="entry name" value="TCS_sensor_his_kinase"/>
</dbReference>
<comment type="catalytic activity">
    <reaction evidence="1">
        <text>ATP + protein L-histidine = ADP + protein N-phospho-L-histidine.</text>
        <dbReference type="EC" id="2.7.13.3"/>
    </reaction>
</comment>
<dbReference type="InterPro" id="IPR003660">
    <property type="entry name" value="HAMP_dom"/>
</dbReference>
<dbReference type="PROSITE" id="PS50109">
    <property type="entry name" value="HIS_KIN"/>
    <property type="match status" value="1"/>
</dbReference>
<dbReference type="Proteomes" id="UP000194546">
    <property type="component" value="Unassembled WGS sequence"/>
</dbReference>
<dbReference type="GO" id="GO:0000155">
    <property type="term" value="F:phosphorelay sensor kinase activity"/>
    <property type="evidence" value="ECO:0007669"/>
    <property type="project" value="InterPro"/>
</dbReference>
<dbReference type="Pfam" id="PF00672">
    <property type="entry name" value="HAMP"/>
    <property type="match status" value="1"/>
</dbReference>
<keyword evidence="5" id="KW-0808">Transferase</keyword>
<dbReference type="EMBL" id="NBTY01000064">
    <property type="protein sequence ID" value="OTP76146.1"/>
    <property type="molecule type" value="Genomic_DNA"/>
</dbReference>
<keyword evidence="9" id="KW-0902">Two-component regulatory system</keyword>
<dbReference type="SUPFAM" id="SSF55874">
    <property type="entry name" value="ATPase domain of HSP90 chaperone/DNA topoisomerase II/histidine kinase"/>
    <property type="match status" value="1"/>
</dbReference>
<evidence type="ECO:0000256" key="2">
    <source>
        <dbReference type="ARBA" id="ARBA00004370"/>
    </source>
</evidence>
<dbReference type="EC" id="2.7.13.3" evidence="3"/>
<dbReference type="InterPro" id="IPR036890">
    <property type="entry name" value="HATPase_C_sf"/>
</dbReference>
<proteinExistence type="predicted"/>
<evidence type="ECO:0000259" key="12">
    <source>
        <dbReference type="PROSITE" id="PS50885"/>
    </source>
</evidence>
<dbReference type="PANTHER" id="PTHR45436:SF8">
    <property type="entry name" value="HISTIDINE KINASE"/>
    <property type="match status" value="1"/>
</dbReference>
<dbReference type="Pfam" id="PF02518">
    <property type="entry name" value="HATPase_c"/>
    <property type="match status" value="1"/>
</dbReference>
<dbReference type="SMART" id="SM00304">
    <property type="entry name" value="HAMP"/>
    <property type="match status" value="1"/>
</dbReference>
<keyword evidence="4" id="KW-0597">Phosphoprotein</keyword>
<feature type="transmembrane region" description="Helical" evidence="10">
    <location>
        <begin position="161"/>
        <end position="181"/>
    </location>
</feature>
<dbReference type="SUPFAM" id="SSF47384">
    <property type="entry name" value="Homodimeric domain of signal transducing histidine kinase"/>
    <property type="match status" value="1"/>
</dbReference>
<dbReference type="CDD" id="cd06225">
    <property type="entry name" value="HAMP"/>
    <property type="match status" value="1"/>
</dbReference>
<comment type="subcellular location">
    <subcellularLocation>
        <location evidence="2">Membrane</location>
    </subcellularLocation>
</comment>
<evidence type="ECO:0000256" key="3">
    <source>
        <dbReference type="ARBA" id="ARBA00012438"/>
    </source>
</evidence>
<keyword evidence="7 13" id="KW-0418">Kinase</keyword>
<sequence>MRPFSSSWLRSSVVRLLVSYLLLFIISTSLLLALVYLRSSQAMFVQADSILLWEARYFESFQDAELTRQINYRITHQRLGNFYGLFNANGSRLAGNIAALPQGAASGQETRSFNEILSVEGRLDRPLSRMLVERYPDGGRLVIARDLGDVMQLRRSIMNTLLWGDLLALALCVGGGIALSIRQVRRVRSVVEIAGQIANGDLGKRFPDRNRDEIDVLSRVINQMLGRVEHLMGEVKSACDNIAHDMRSPLGRARLALGRAADAEPAHAREFVDQAIAETDITLARFSALLRISEIEARGRRDGFRTIDLKAVIDQVLEVLEPLLEEQQIALECELADTALVNGDGELLFEAFYNVLDNAIKFSRPGDVIKLSLVVTPQGHAFCVRDHGVGIPESELGMIGRRFYRGTSVGAIPGSGLGISLVMAVSRLHGFTIDVSHEAPGTCVRMECWPHNE</sequence>
<evidence type="ECO:0000256" key="7">
    <source>
        <dbReference type="ARBA" id="ARBA00022777"/>
    </source>
</evidence>
<keyword evidence="6 10" id="KW-0812">Transmembrane</keyword>
<organism evidence="13 14">
    <name type="scientific">Caballeronia sordidicola</name>
    <name type="common">Burkholderia sordidicola</name>
    <dbReference type="NCBI Taxonomy" id="196367"/>
    <lineage>
        <taxon>Bacteria</taxon>
        <taxon>Pseudomonadati</taxon>
        <taxon>Pseudomonadota</taxon>
        <taxon>Betaproteobacteria</taxon>
        <taxon>Burkholderiales</taxon>
        <taxon>Burkholderiaceae</taxon>
        <taxon>Caballeronia</taxon>
    </lineage>
</organism>
<keyword evidence="10" id="KW-0472">Membrane</keyword>
<dbReference type="PANTHER" id="PTHR45436">
    <property type="entry name" value="SENSOR HISTIDINE KINASE YKOH"/>
    <property type="match status" value="1"/>
</dbReference>
<accession>A0A242MZ33</accession>
<feature type="domain" description="HAMP" evidence="12">
    <location>
        <begin position="181"/>
        <end position="233"/>
    </location>
</feature>
<evidence type="ECO:0000256" key="6">
    <source>
        <dbReference type="ARBA" id="ARBA00022692"/>
    </source>
</evidence>
<evidence type="ECO:0000256" key="8">
    <source>
        <dbReference type="ARBA" id="ARBA00022989"/>
    </source>
</evidence>
<dbReference type="Gene3D" id="3.30.565.10">
    <property type="entry name" value="Histidine kinase-like ATPase, C-terminal domain"/>
    <property type="match status" value="1"/>
</dbReference>
<dbReference type="InterPro" id="IPR036097">
    <property type="entry name" value="HisK_dim/P_sf"/>
</dbReference>
<dbReference type="Gene3D" id="6.10.340.10">
    <property type="match status" value="1"/>
</dbReference>
<dbReference type="RefSeq" id="WP_086381361.1">
    <property type="nucleotide sequence ID" value="NZ_NBTY01000064.1"/>
</dbReference>
<dbReference type="PROSITE" id="PS50885">
    <property type="entry name" value="HAMP"/>
    <property type="match status" value="1"/>
</dbReference>
<evidence type="ECO:0000259" key="11">
    <source>
        <dbReference type="PROSITE" id="PS50109"/>
    </source>
</evidence>
<protein>
    <recommendedName>
        <fullName evidence="3">histidine kinase</fullName>
        <ecNumber evidence="3">2.7.13.3</ecNumber>
    </recommendedName>
</protein>
<gene>
    <name evidence="13" type="ORF">PAMC26510_11960</name>
</gene>
<evidence type="ECO:0000256" key="4">
    <source>
        <dbReference type="ARBA" id="ARBA00022553"/>
    </source>
</evidence>
<dbReference type="SMART" id="SM00387">
    <property type="entry name" value="HATPase_c"/>
    <property type="match status" value="1"/>
</dbReference>
<dbReference type="InterPro" id="IPR005467">
    <property type="entry name" value="His_kinase_dom"/>
</dbReference>
<evidence type="ECO:0000256" key="5">
    <source>
        <dbReference type="ARBA" id="ARBA00022679"/>
    </source>
</evidence>
<dbReference type="AlphaFoldDB" id="A0A242MZ33"/>
<evidence type="ECO:0000313" key="14">
    <source>
        <dbReference type="Proteomes" id="UP000194546"/>
    </source>
</evidence>
<name>A0A242MZ33_CABSO</name>
<reference evidence="13 14" key="1">
    <citation type="submission" date="2017-03" db="EMBL/GenBank/DDBJ databases">
        <title>Genome analysis of strain PAMC 26510.</title>
        <authorList>
            <person name="Oh H.-M."/>
            <person name="Yang J.-A."/>
        </authorList>
    </citation>
    <scope>NUCLEOTIDE SEQUENCE [LARGE SCALE GENOMIC DNA]</scope>
    <source>
        <strain evidence="13 14">PAMC 26510</strain>
    </source>
</reference>
<dbReference type="GO" id="GO:0005886">
    <property type="term" value="C:plasma membrane"/>
    <property type="evidence" value="ECO:0007669"/>
    <property type="project" value="TreeGrafter"/>
</dbReference>
<evidence type="ECO:0000256" key="10">
    <source>
        <dbReference type="SAM" id="Phobius"/>
    </source>
</evidence>
<feature type="transmembrane region" description="Helical" evidence="10">
    <location>
        <begin position="12"/>
        <end position="37"/>
    </location>
</feature>